<dbReference type="RefSeq" id="WP_157563875.1">
    <property type="nucleotide sequence ID" value="NZ_WPIK01000002.1"/>
</dbReference>
<proteinExistence type="predicted"/>
<reference evidence="1 2" key="1">
    <citation type="submission" date="2019-12" db="EMBL/GenBank/DDBJ databases">
        <title>Mucilaginibacter sp. HMF7410 genome sequencing and assembly.</title>
        <authorList>
            <person name="Kang H."/>
            <person name="Cha I."/>
            <person name="Kim H."/>
            <person name="Joh K."/>
        </authorList>
    </citation>
    <scope>NUCLEOTIDE SEQUENCE [LARGE SCALE GENOMIC DNA]</scope>
    <source>
        <strain evidence="1 2">HMF7410</strain>
    </source>
</reference>
<protein>
    <submittedName>
        <fullName evidence="1">Uncharacterized protein</fullName>
    </submittedName>
</protein>
<sequence>MDNSNTIGIKYRALLVETINKLEDFNSSTYNSILNLSMQGELKDIDDLFENGEVVNFKLADFRNLSDQNVQHLIEIMDFISEKYQILKNINTISDDDLLPF</sequence>
<organism evidence="1 2">
    <name type="scientific">Mucilaginibacter arboris</name>
    <dbReference type="NCBI Taxonomy" id="2682090"/>
    <lineage>
        <taxon>Bacteria</taxon>
        <taxon>Pseudomonadati</taxon>
        <taxon>Bacteroidota</taxon>
        <taxon>Sphingobacteriia</taxon>
        <taxon>Sphingobacteriales</taxon>
        <taxon>Sphingobacteriaceae</taxon>
        <taxon>Mucilaginibacter</taxon>
    </lineage>
</organism>
<gene>
    <name evidence="1" type="ORF">GO621_02460</name>
</gene>
<comment type="caution">
    <text evidence="1">The sequence shown here is derived from an EMBL/GenBank/DDBJ whole genome shotgun (WGS) entry which is preliminary data.</text>
</comment>
<name>A0A7K1SSV1_9SPHI</name>
<dbReference type="Proteomes" id="UP000462014">
    <property type="component" value="Unassembled WGS sequence"/>
</dbReference>
<keyword evidence="2" id="KW-1185">Reference proteome</keyword>
<evidence type="ECO:0000313" key="2">
    <source>
        <dbReference type="Proteomes" id="UP000462014"/>
    </source>
</evidence>
<accession>A0A7K1SSV1</accession>
<dbReference type="EMBL" id="WPIK01000002">
    <property type="protein sequence ID" value="MVN20396.1"/>
    <property type="molecule type" value="Genomic_DNA"/>
</dbReference>
<dbReference type="AlphaFoldDB" id="A0A7K1SSV1"/>
<evidence type="ECO:0000313" key="1">
    <source>
        <dbReference type="EMBL" id="MVN20396.1"/>
    </source>
</evidence>